<dbReference type="AlphaFoldDB" id="A0A420DH98"/>
<dbReference type="RefSeq" id="WP_025062353.1">
    <property type="nucleotide sequence ID" value="NZ_RAQK01000002.1"/>
</dbReference>
<proteinExistence type="predicted"/>
<keyword evidence="2" id="KW-1185">Reference proteome</keyword>
<accession>A0A420DH98</accession>
<gene>
    <name evidence="1" type="ORF">C8N30_2675</name>
</gene>
<dbReference type="STRING" id="1443111.Z949_1852"/>
<reference evidence="1 2" key="1">
    <citation type="submission" date="2018-09" db="EMBL/GenBank/DDBJ databases">
        <title>Genomic Encyclopedia of Archaeal and Bacterial Type Strains, Phase II (KMG-II): from individual species to whole genera.</title>
        <authorList>
            <person name="Goeker M."/>
        </authorList>
    </citation>
    <scope>NUCLEOTIDE SEQUENCE [LARGE SCALE GENOMIC DNA]</scope>
    <source>
        <strain evidence="1 2">DSM 11458</strain>
    </source>
</reference>
<dbReference type="EMBL" id="RAQK01000002">
    <property type="protein sequence ID" value="RKE93598.1"/>
    <property type="molecule type" value="Genomic_DNA"/>
</dbReference>
<dbReference type="Proteomes" id="UP000284407">
    <property type="component" value="Unassembled WGS sequence"/>
</dbReference>
<evidence type="ECO:0000313" key="1">
    <source>
        <dbReference type="EMBL" id="RKE93598.1"/>
    </source>
</evidence>
<dbReference type="OrthoDB" id="8080408at2"/>
<organism evidence="1 2">
    <name type="scientific">Sulfitobacter guttiformis</name>
    <dbReference type="NCBI Taxonomy" id="74349"/>
    <lineage>
        <taxon>Bacteria</taxon>
        <taxon>Pseudomonadati</taxon>
        <taxon>Pseudomonadota</taxon>
        <taxon>Alphaproteobacteria</taxon>
        <taxon>Rhodobacterales</taxon>
        <taxon>Roseobacteraceae</taxon>
        <taxon>Sulfitobacter</taxon>
    </lineage>
</organism>
<name>A0A420DH98_9RHOB</name>
<protein>
    <submittedName>
        <fullName evidence="1">Uncharacterized protein</fullName>
    </submittedName>
</protein>
<sequence>MINEKYTRLKISTLTIPAWADWQVTESVRLISQAADLRRTVNGELVNVARSTFRKYSVDIRVQDHWAAGLSGIDLGSYCEVIPSEHFSLSVPGGAVSAKIPRAGIEVVGITDDGVEIPATSQPTNPLPLQTARAGNRIGFLRVQRTVSFSTPVVLVRYRPVLACLVTDWTTDSDEAAATASWTISLEEV</sequence>
<comment type="caution">
    <text evidence="1">The sequence shown here is derived from an EMBL/GenBank/DDBJ whole genome shotgun (WGS) entry which is preliminary data.</text>
</comment>
<evidence type="ECO:0000313" key="2">
    <source>
        <dbReference type="Proteomes" id="UP000284407"/>
    </source>
</evidence>